<evidence type="ECO:0000313" key="2">
    <source>
        <dbReference type="Proteomes" id="UP000503278"/>
    </source>
</evidence>
<dbReference type="EMBL" id="CP051682">
    <property type="protein sequence ID" value="QJD96561.1"/>
    <property type="molecule type" value="Genomic_DNA"/>
</dbReference>
<gene>
    <name evidence="1" type="ORF">HH214_12070</name>
</gene>
<dbReference type="Proteomes" id="UP000503278">
    <property type="component" value="Chromosome"/>
</dbReference>
<accession>A0A7L5E0K6</accession>
<evidence type="ECO:0000313" key="1">
    <source>
        <dbReference type="EMBL" id="QJD96561.1"/>
    </source>
</evidence>
<organism evidence="1 2">
    <name type="scientific">Mucilaginibacter robiniae</name>
    <dbReference type="NCBI Taxonomy" id="2728022"/>
    <lineage>
        <taxon>Bacteria</taxon>
        <taxon>Pseudomonadati</taxon>
        <taxon>Bacteroidota</taxon>
        <taxon>Sphingobacteriia</taxon>
        <taxon>Sphingobacteriales</taxon>
        <taxon>Sphingobacteriaceae</taxon>
        <taxon>Mucilaginibacter</taxon>
    </lineage>
</organism>
<name>A0A7L5E0K6_9SPHI</name>
<protein>
    <submittedName>
        <fullName evidence="1">Uncharacterized protein</fullName>
    </submittedName>
</protein>
<dbReference type="RefSeq" id="WP_169607997.1">
    <property type="nucleotide sequence ID" value="NZ_CP051682.1"/>
</dbReference>
<keyword evidence="2" id="KW-1185">Reference proteome</keyword>
<sequence length="334" mass="38303">MDVENNFEPNKKVSFSNSFSLLLKLAPANFKRSYGYLLTVKDGEHENTLKYEVDITYIKTIPEKARLFELKRTSKVYINDMEPDLLIDQLAYEAGSVIYPLVVEIDFDGKFLAIHNYEEIKNRWQVKRKQITSYFTGEEAEKYCKLMDKTIASESKLNWSLAKDYLISTYFSPIYKSYTSKLEITEPNAFPLAGKAQPVAFQITQQVQENLNELNAIELWHGGVTSDERSALDVEQEQDFPLNRGVDESLNAVEGQYTARYLLHANTKAIRSINAEWKLSLRMPLIITLSLYETQPNNTPTQSQNNDSYNSLLLLDKEEPTTLLGSIWKSLFGG</sequence>
<reference evidence="1 2" key="1">
    <citation type="submission" date="2020-04" db="EMBL/GenBank/DDBJ databases">
        <title>Genome sequencing of novel species.</title>
        <authorList>
            <person name="Heo J."/>
            <person name="Kim S.-J."/>
            <person name="Kim J.-S."/>
            <person name="Hong S.-B."/>
            <person name="Kwon S.-W."/>
        </authorList>
    </citation>
    <scope>NUCLEOTIDE SEQUENCE [LARGE SCALE GENOMIC DNA]</scope>
    <source>
        <strain evidence="1 2">F39-2</strain>
    </source>
</reference>
<proteinExistence type="predicted"/>
<dbReference type="KEGG" id="mrob:HH214_12070"/>
<dbReference type="AlphaFoldDB" id="A0A7L5E0K6"/>